<feature type="domain" description="Peptidase M48" evidence="8">
    <location>
        <begin position="65"/>
        <end position="243"/>
    </location>
</feature>
<dbReference type="InterPro" id="IPR051156">
    <property type="entry name" value="Mito/Outer_Membr_Metalloprot"/>
</dbReference>
<evidence type="ECO:0000256" key="2">
    <source>
        <dbReference type="ARBA" id="ARBA00022723"/>
    </source>
</evidence>
<comment type="cofactor">
    <cofactor evidence="6">
        <name>Zn(2+)</name>
        <dbReference type="ChEBI" id="CHEBI:29105"/>
    </cofactor>
    <text evidence="6">Binds 1 zinc ion per subunit.</text>
</comment>
<keyword evidence="1 6" id="KW-0645">Protease</keyword>
<dbReference type="PANTHER" id="PTHR22726:SF1">
    <property type="entry name" value="METALLOENDOPEPTIDASE OMA1, MITOCHONDRIAL"/>
    <property type="match status" value="1"/>
</dbReference>
<gene>
    <name evidence="9" type="ORF">COW11_03060</name>
</gene>
<dbReference type="PROSITE" id="PS51257">
    <property type="entry name" value="PROKAR_LIPOPROTEIN"/>
    <property type="match status" value="1"/>
</dbReference>
<dbReference type="GO" id="GO:0016020">
    <property type="term" value="C:membrane"/>
    <property type="evidence" value="ECO:0007669"/>
    <property type="project" value="TreeGrafter"/>
</dbReference>
<organism evidence="9 10">
    <name type="scientific">Candidatus Taenaricola geysiri</name>
    <dbReference type="NCBI Taxonomy" id="1974752"/>
    <lineage>
        <taxon>Bacteria</taxon>
        <taxon>Pseudomonadati</taxon>
        <taxon>Candidatus Omnitrophota</taxon>
        <taxon>Candidatus Taenaricola</taxon>
    </lineage>
</organism>
<dbReference type="Proteomes" id="UP000231267">
    <property type="component" value="Unassembled WGS sequence"/>
</dbReference>
<reference evidence="9 10" key="1">
    <citation type="submission" date="2017-09" db="EMBL/GenBank/DDBJ databases">
        <title>Depth-based differentiation of microbial function through sediment-hosted aquifers and enrichment of novel symbionts in the deep terrestrial subsurface.</title>
        <authorList>
            <person name="Probst A.J."/>
            <person name="Ladd B."/>
            <person name="Jarett J.K."/>
            <person name="Geller-Mcgrath D.E."/>
            <person name="Sieber C.M."/>
            <person name="Emerson J.B."/>
            <person name="Anantharaman K."/>
            <person name="Thomas B.C."/>
            <person name="Malmstrom R."/>
            <person name="Stieglmeier M."/>
            <person name="Klingl A."/>
            <person name="Woyke T."/>
            <person name="Ryan C.M."/>
            <person name="Banfield J.F."/>
        </authorList>
    </citation>
    <scope>NUCLEOTIDE SEQUENCE [LARGE SCALE GENOMIC DNA]</scope>
    <source>
        <strain evidence="9">CG12_big_fil_rev_8_21_14_0_65_43_15</strain>
    </source>
</reference>
<protein>
    <recommendedName>
        <fullName evidence="8">Peptidase M48 domain-containing protein</fullName>
    </recommendedName>
</protein>
<name>A0A2J0LRL7_9BACT</name>
<evidence type="ECO:0000256" key="3">
    <source>
        <dbReference type="ARBA" id="ARBA00022801"/>
    </source>
</evidence>
<evidence type="ECO:0000256" key="5">
    <source>
        <dbReference type="ARBA" id="ARBA00023049"/>
    </source>
</evidence>
<feature type="signal peptide" evidence="7">
    <location>
        <begin position="1"/>
        <end position="21"/>
    </location>
</feature>
<evidence type="ECO:0000256" key="4">
    <source>
        <dbReference type="ARBA" id="ARBA00022833"/>
    </source>
</evidence>
<accession>A0A2J0LRL7</accession>
<keyword evidence="7" id="KW-0732">Signal</keyword>
<dbReference type="GO" id="GO:0046872">
    <property type="term" value="F:metal ion binding"/>
    <property type="evidence" value="ECO:0007669"/>
    <property type="project" value="UniProtKB-KW"/>
</dbReference>
<keyword evidence="2" id="KW-0479">Metal-binding</keyword>
<proteinExistence type="inferred from homology"/>
<evidence type="ECO:0000256" key="1">
    <source>
        <dbReference type="ARBA" id="ARBA00022670"/>
    </source>
</evidence>
<dbReference type="AlphaFoldDB" id="A0A2J0LRL7"/>
<keyword evidence="3 6" id="KW-0378">Hydrolase</keyword>
<evidence type="ECO:0000259" key="8">
    <source>
        <dbReference type="Pfam" id="PF01435"/>
    </source>
</evidence>
<dbReference type="EMBL" id="PFGP01000069">
    <property type="protein sequence ID" value="PIW66487.1"/>
    <property type="molecule type" value="Genomic_DNA"/>
</dbReference>
<evidence type="ECO:0000256" key="7">
    <source>
        <dbReference type="SAM" id="SignalP"/>
    </source>
</evidence>
<dbReference type="Gene3D" id="3.30.2010.10">
    <property type="entry name" value="Metalloproteases ('zincins'), catalytic domain"/>
    <property type="match status" value="1"/>
</dbReference>
<keyword evidence="4 6" id="KW-0862">Zinc</keyword>
<evidence type="ECO:0000313" key="10">
    <source>
        <dbReference type="Proteomes" id="UP000231267"/>
    </source>
</evidence>
<comment type="similarity">
    <text evidence="6">Belongs to the peptidase M48 family.</text>
</comment>
<dbReference type="CDD" id="cd07333">
    <property type="entry name" value="M48C_bepA_like"/>
    <property type="match status" value="1"/>
</dbReference>
<dbReference type="PANTHER" id="PTHR22726">
    <property type="entry name" value="METALLOENDOPEPTIDASE OMA1"/>
    <property type="match status" value="1"/>
</dbReference>
<sequence length="258" mass="29247">MKKILLTFAFLVLPFWFSGCANVYNPATGKQEPVFTPSKNEEISGQKISKSVEKKFKSVDNFRLQEKIQAIGQKIASASDRQDITYHFEILDEKEVNAFALPGGYIYVFKGLIDKTDSDDEIAGVLAHEIGHVTARHIAKRIRGSMGLNALAILMTTVQSDSATKQQAYKGLVELVLQYSREDELEADKLAVKYTRLAGFDPKAIVTFLEKLRKIQYEKPIERAHIYKTHPYLADRIKNVKEEINGVIDFKDYINAVR</sequence>
<dbReference type="InterPro" id="IPR001915">
    <property type="entry name" value="Peptidase_M48"/>
</dbReference>
<feature type="chain" id="PRO_5014362130" description="Peptidase M48 domain-containing protein" evidence="7">
    <location>
        <begin position="22"/>
        <end position="258"/>
    </location>
</feature>
<dbReference type="GO" id="GO:0051603">
    <property type="term" value="P:proteolysis involved in protein catabolic process"/>
    <property type="evidence" value="ECO:0007669"/>
    <property type="project" value="TreeGrafter"/>
</dbReference>
<keyword evidence="5 6" id="KW-0482">Metalloprotease</keyword>
<evidence type="ECO:0000313" key="9">
    <source>
        <dbReference type="EMBL" id="PIW66487.1"/>
    </source>
</evidence>
<comment type="caution">
    <text evidence="9">The sequence shown here is derived from an EMBL/GenBank/DDBJ whole genome shotgun (WGS) entry which is preliminary data.</text>
</comment>
<dbReference type="GO" id="GO:0004222">
    <property type="term" value="F:metalloendopeptidase activity"/>
    <property type="evidence" value="ECO:0007669"/>
    <property type="project" value="InterPro"/>
</dbReference>
<evidence type="ECO:0000256" key="6">
    <source>
        <dbReference type="RuleBase" id="RU003983"/>
    </source>
</evidence>
<dbReference type="Pfam" id="PF01435">
    <property type="entry name" value="Peptidase_M48"/>
    <property type="match status" value="1"/>
</dbReference>